<dbReference type="AlphaFoldDB" id="A0A059CHE8"/>
<proteinExistence type="predicted"/>
<dbReference type="EMBL" id="KK198756">
    <property type="protein sequence ID" value="KCW77669.1"/>
    <property type="molecule type" value="Genomic_DNA"/>
</dbReference>
<gene>
    <name evidence="2" type="ORF">EUGRSUZ_D01971</name>
</gene>
<dbReference type="InParanoid" id="A0A059CHE8"/>
<organism evidence="2">
    <name type="scientific">Eucalyptus grandis</name>
    <name type="common">Flooded gum</name>
    <dbReference type="NCBI Taxonomy" id="71139"/>
    <lineage>
        <taxon>Eukaryota</taxon>
        <taxon>Viridiplantae</taxon>
        <taxon>Streptophyta</taxon>
        <taxon>Embryophyta</taxon>
        <taxon>Tracheophyta</taxon>
        <taxon>Spermatophyta</taxon>
        <taxon>Magnoliopsida</taxon>
        <taxon>eudicotyledons</taxon>
        <taxon>Gunneridae</taxon>
        <taxon>Pentapetalae</taxon>
        <taxon>rosids</taxon>
        <taxon>malvids</taxon>
        <taxon>Myrtales</taxon>
        <taxon>Myrtaceae</taxon>
        <taxon>Myrtoideae</taxon>
        <taxon>Eucalypteae</taxon>
        <taxon>Eucalyptus</taxon>
    </lineage>
</organism>
<name>A0A059CHE8_EUCGR</name>
<accession>A0A059CHE8</accession>
<feature type="region of interest" description="Disordered" evidence="1">
    <location>
        <begin position="43"/>
        <end position="70"/>
    </location>
</feature>
<dbReference type="Gramene" id="KCW77669">
    <property type="protein sequence ID" value="KCW77669"/>
    <property type="gene ID" value="EUGRSUZ_D01971"/>
</dbReference>
<reference evidence="2" key="1">
    <citation type="submission" date="2013-07" db="EMBL/GenBank/DDBJ databases">
        <title>The genome of Eucalyptus grandis.</title>
        <authorList>
            <person name="Schmutz J."/>
            <person name="Hayes R."/>
            <person name="Myburg A."/>
            <person name="Tuskan G."/>
            <person name="Grattapaglia D."/>
            <person name="Rokhsar D.S."/>
        </authorList>
    </citation>
    <scope>NUCLEOTIDE SEQUENCE</scope>
    <source>
        <tissue evidence="2">Leaf extractions</tissue>
    </source>
</reference>
<protein>
    <submittedName>
        <fullName evidence="2">Uncharacterized protein</fullName>
    </submittedName>
</protein>
<evidence type="ECO:0000256" key="1">
    <source>
        <dbReference type="SAM" id="MobiDB-lite"/>
    </source>
</evidence>
<evidence type="ECO:0000313" key="2">
    <source>
        <dbReference type="EMBL" id="KCW77669.1"/>
    </source>
</evidence>
<sequence length="70" mass="7998">MERIEDLDGLTTELEIAKTTRTRRAQKLEIQGGVVRRTAASLIHRRKSKEQSDVPVSLQNFSMERGRESS</sequence>